<evidence type="ECO:0000313" key="2">
    <source>
        <dbReference type="Proteomes" id="UP001152523"/>
    </source>
</evidence>
<proteinExistence type="predicted"/>
<protein>
    <submittedName>
        <fullName evidence="1">Uncharacterized protein</fullName>
    </submittedName>
</protein>
<reference evidence="1" key="1">
    <citation type="submission" date="2022-07" db="EMBL/GenBank/DDBJ databases">
        <authorList>
            <person name="Macas J."/>
            <person name="Novak P."/>
            <person name="Neumann P."/>
        </authorList>
    </citation>
    <scope>NUCLEOTIDE SEQUENCE</scope>
</reference>
<name>A0AAV0CLK0_9ASTE</name>
<gene>
    <name evidence="1" type="ORF">CEPIT_LOCUS7295</name>
</gene>
<evidence type="ECO:0000313" key="1">
    <source>
        <dbReference type="EMBL" id="CAH9080418.1"/>
    </source>
</evidence>
<organism evidence="1 2">
    <name type="scientific">Cuscuta epithymum</name>
    <dbReference type="NCBI Taxonomy" id="186058"/>
    <lineage>
        <taxon>Eukaryota</taxon>
        <taxon>Viridiplantae</taxon>
        <taxon>Streptophyta</taxon>
        <taxon>Embryophyta</taxon>
        <taxon>Tracheophyta</taxon>
        <taxon>Spermatophyta</taxon>
        <taxon>Magnoliopsida</taxon>
        <taxon>eudicotyledons</taxon>
        <taxon>Gunneridae</taxon>
        <taxon>Pentapetalae</taxon>
        <taxon>asterids</taxon>
        <taxon>lamiids</taxon>
        <taxon>Solanales</taxon>
        <taxon>Convolvulaceae</taxon>
        <taxon>Cuscuteae</taxon>
        <taxon>Cuscuta</taxon>
        <taxon>Cuscuta subgen. Cuscuta</taxon>
    </lineage>
</organism>
<dbReference type="EMBL" id="CAMAPF010000035">
    <property type="protein sequence ID" value="CAH9080418.1"/>
    <property type="molecule type" value="Genomic_DNA"/>
</dbReference>
<dbReference type="Proteomes" id="UP001152523">
    <property type="component" value="Unassembled WGS sequence"/>
</dbReference>
<sequence length="110" mass="12377">MMGSMSVNRELSQEIPVEWITLADAAYPIKLGAFILEIPGNILPGSFSLHNEMWILTPRYISFARPGIRCKVYLQSHPPRLRHSLGFIPFIGTWLNRDPTGIISPLSLVC</sequence>
<keyword evidence="2" id="KW-1185">Reference proteome</keyword>
<dbReference type="AlphaFoldDB" id="A0AAV0CLK0"/>
<accession>A0AAV0CLK0</accession>
<comment type="caution">
    <text evidence="1">The sequence shown here is derived from an EMBL/GenBank/DDBJ whole genome shotgun (WGS) entry which is preliminary data.</text>
</comment>